<keyword evidence="2" id="KW-1133">Transmembrane helix</keyword>
<keyword evidence="3" id="KW-0732">Signal</keyword>
<dbReference type="AlphaFoldDB" id="A0A8B6DVJ1"/>
<dbReference type="Pfam" id="PF23069">
    <property type="entry name" value="DUF7042"/>
    <property type="match status" value="1"/>
</dbReference>
<protein>
    <recommendedName>
        <fullName evidence="4">DUF7042 domain-containing protein</fullName>
    </recommendedName>
</protein>
<dbReference type="OrthoDB" id="6100341at2759"/>
<dbReference type="Proteomes" id="UP000596742">
    <property type="component" value="Unassembled WGS sequence"/>
</dbReference>
<accession>A0A8B6DVJ1</accession>
<feature type="chain" id="PRO_5033063545" description="DUF7042 domain-containing protein" evidence="3">
    <location>
        <begin position="20"/>
        <end position="626"/>
    </location>
</feature>
<feature type="domain" description="DUF7042" evidence="4">
    <location>
        <begin position="166"/>
        <end position="285"/>
    </location>
</feature>
<sequence>MWMIWVAVLCILEIYYAEAACTFPSQLTGIWHGSDIGQAVFTSSQFTLSNKLMKIDSNTQIMSQFNAVTFNCEDTLGNILYIKSDEFTQYFAQFRITMCWNIESSESSKIVYNSAQSVMLNTTNARFKLQSASATFSIATDCVLNGPYDASAVRVLVKDGGVSSASISCPSDFLGKFTYEFDAGSATQCTSNSYMESCTEESQIVYNYTLCSAVQAYSSEGILNCVYYVATENSTYVTVYNSDSSVPDELTTFRFSCYSISSISNATATATQYPQACMKNQVSTAYATHGGLLTLTQTSVITPENIFSAATVVSLCVVVLLMIGVISIVFYCWKKKKQLKKVRPDSLTVKAPPIDHFDRVGSSMSRCGAVSPYSPYPTLSEIAVFRFGPSPIPDCDGGTTLGGTIAPGLPEEDIAHAIRQRFQYEMDLESETETSGQTRPVHQGDPDNISLPMYSENGMTTPEPTRIRDIFDQLGNTTNEDEPDTMPQDGSLNPNKGEVIKDHTKQNGTLPNLNDNPKEHINEMKLEKDGTTLMAEDEHQFIDESTKIENDTELIINSNFDKDIKEKVVKDDAIQNGKIPNVAGEKIKKAKFEKDETTLVGENDNFIYESSKIEDDTAPIVNRDSN</sequence>
<name>A0A8B6DVJ1_MYTGA</name>
<keyword evidence="2" id="KW-0472">Membrane</keyword>
<proteinExistence type="predicted"/>
<organism evidence="5 6">
    <name type="scientific">Mytilus galloprovincialis</name>
    <name type="common">Mediterranean mussel</name>
    <dbReference type="NCBI Taxonomy" id="29158"/>
    <lineage>
        <taxon>Eukaryota</taxon>
        <taxon>Metazoa</taxon>
        <taxon>Spiralia</taxon>
        <taxon>Lophotrochozoa</taxon>
        <taxon>Mollusca</taxon>
        <taxon>Bivalvia</taxon>
        <taxon>Autobranchia</taxon>
        <taxon>Pteriomorphia</taxon>
        <taxon>Mytilida</taxon>
        <taxon>Mytiloidea</taxon>
        <taxon>Mytilidae</taxon>
        <taxon>Mytilinae</taxon>
        <taxon>Mytilus</taxon>
    </lineage>
</organism>
<dbReference type="EMBL" id="UYJE01004088">
    <property type="protein sequence ID" value="VDI24871.1"/>
    <property type="molecule type" value="Genomic_DNA"/>
</dbReference>
<evidence type="ECO:0000259" key="4">
    <source>
        <dbReference type="Pfam" id="PF23069"/>
    </source>
</evidence>
<dbReference type="InterPro" id="IPR055470">
    <property type="entry name" value="DUF7042"/>
</dbReference>
<comment type="caution">
    <text evidence="5">The sequence shown here is derived from an EMBL/GenBank/DDBJ whole genome shotgun (WGS) entry which is preliminary data.</text>
</comment>
<evidence type="ECO:0000313" key="5">
    <source>
        <dbReference type="EMBL" id="VDI24871.1"/>
    </source>
</evidence>
<feature type="signal peptide" evidence="3">
    <location>
        <begin position="1"/>
        <end position="19"/>
    </location>
</feature>
<evidence type="ECO:0000256" key="3">
    <source>
        <dbReference type="SAM" id="SignalP"/>
    </source>
</evidence>
<keyword evidence="2" id="KW-0812">Transmembrane</keyword>
<evidence type="ECO:0000256" key="2">
    <source>
        <dbReference type="SAM" id="Phobius"/>
    </source>
</evidence>
<feature type="transmembrane region" description="Helical" evidence="2">
    <location>
        <begin position="306"/>
        <end position="333"/>
    </location>
</feature>
<keyword evidence="6" id="KW-1185">Reference proteome</keyword>
<evidence type="ECO:0000256" key="1">
    <source>
        <dbReference type="SAM" id="MobiDB-lite"/>
    </source>
</evidence>
<reference evidence="5" key="1">
    <citation type="submission" date="2018-11" db="EMBL/GenBank/DDBJ databases">
        <authorList>
            <person name="Alioto T."/>
            <person name="Alioto T."/>
        </authorList>
    </citation>
    <scope>NUCLEOTIDE SEQUENCE</scope>
</reference>
<feature type="region of interest" description="Disordered" evidence="1">
    <location>
        <begin position="428"/>
        <end position="450"/>
    </location>
</feature>
<feature type="compositionally biased region" description="Polar residues" evidence="1">
    <location>
        <begin position="506"/>
        <end position="515"/>
    </location>
</feature>
<feature type="region of interest" description="Disordered" evidence="1">
    <location>
        <begin position="475"/>
        <end position="518"/>
    </location>
</feature>
<evidence type="ECO:0000313" key="6">
    <source>
        <dbReference type="Proteomes" id="UP000596742"/>
    </source>
</evidence>
<gene>
    <name evidence="5" type="ORF">MGAL_10B044474</name>
</gene>